<organism evidence="2 3">
    <name type="scientific">Streptomyces chisholmiae</name>
    <dbReference type="NCBI Taxonomy" id="3075540"/>
    <lineage>
        <taxon>Bacteria</taxon>
        <taxon>Bacillati</taxon>
        <taxon>Actinomycetota</taxon>
        <taxon>Actinomycetes</taxon>
        <taxon>Kitasatosporales</taxon>
        <taxon>Streptomycetaceae</taxon>
        <taxon>Streptomyces</taxon>
    </lineage>
</organism>
<evidence type="ECO:0000256" key="1">
    <source>
        <dbReference type="SAM" id="Phobius"/>
    </source>
</evidence>
<proteinExistence type="predicted"/>
<protein>
    <recommendedName>
        <fullName evidence="4">Secreted protein</fullName>
    </recommendedName>
</protein>
<dbReference type="Proteomes" id="UP001183410">
    <property type="component" value="Unassembled WGS sequence"/>
</dbReference>
<keyword evidence="1" id="KW-0472">Membrane</keyword>
<feature type="transmembrane region" description="Helical" evidence="1">
    <location>
        <begin position="6"/>
        <end position="28"/>
    </location>
</feature>
<accession>A0ABU2K016</accession>
<name>A0ABU2K016_9ACTN</name>
<gene>
    <name evidence="2" type="ORF">RM844_30415</name>
</gene>
<keyword evidence="1" id="KW-0812">Transmembrane</keyword>
<comment type="caution">
    <text evidence="2">The sequence shown here is derived from an EMBL/GenBank/DDBJ whole genome shotgun (WGS) entry which is preliminary data.</text>
</comment>
<evidence type="ECO:0000313" key="3">
    <source>
        <dbReference type="Proteomes" id="UP001183410"/>
    </source>
</evidence>
<keyword evidence="1" id="KW-1133">Transmembrane helix</keyword>
<dbReference type="RefSeq" id="WP_311670660.1">
    <property type="nucleotide sequence ID" value="NZ_JAVREO010000029.1"/>
</dbReference>
<sequence>MDVSIIASVGTAFVTATVTASVASWAALRTSGTTWRAAHANRTFEALADLLEATDLGMQPRTLGARYSTAVTRVRITARGLPFYDRVEAVITNADAFRSATKALKRNREAPYFRALDALDRQVREEEGQREADERNEEWYPQNEAFSAARRALTNHYARQDNGEDPDPGEVRRKFEDVNAYFHDLYSPTEVELLLIPKKQRHALYEEREDRERGRDEAAEALGKDRDRLADAVSLWSVTHPGRLARKLGKSDRS</sequence>
<evidence type="ECO:0008006" key="4">
    <source>
        <dbReference type="Google" id="ProtNLM"/>
    </source>
</evidence>
<keyword evidence="3" id="KW-1185">Reference proteome</keyword>
<reference evidence="3" key="1">
    <citation type="submission" date="2023-07" db="EMBL/GenBank/DDBJ databases">
        <title>30 novel species of actinomycetes from the DSMZ collection.</title>
        <authorList>
            <person name="Nouioui I."/>
        </authorList>
    </citation>
    <scope>NUCLEOTIDE SEQUENCE [LARGE SCALE GENOMIC DNA]</scope>
    <source>
        <strain evidence="3">DSM 44915</strain>
    </source>
</reference>
<evidence type="ECO:0000313" key="2">
    <source>
        <dbReference type="EMBL" id="MDT0270595.1"/>
    </source>
</evidence>
<dbReference type="EMBL" id="JAVREO010000029">
    <property type="protein sequence ID" value="MDT0270595.1"/>
    <property type="molecule type" value="Genomic_DNA"/>
</dbReference>